<dbReference type="Gene3D" id="1.20.1530.20">
    <property type="match status" value="1"/>
</dbReference>
<dbReference type="CDD" id="cd03791">
    <property type="entry name" value="GT5_Glycogen_synthase_DULL1-like"/>
    <property type="match status" value="1"/>
</dbReference>
<feature type="transmembrane region" description="Helical" evidence="18">
    <location>
        <begin position="163"/>
        <end position="187"/>
    </location>
</feature>
<dbReference type="GO" id="GO:0019252">
    <property type="term" value="P:starch biosynthetic process"/>
    <property type="evidence" value="ECO:0007669"/>
    <property type="project" value="UniProtKB-KW"/>
</dbReference>
<dbReference type="GO" id="GO:0009501">
    <property type="term" value="C:amyloplast"/>
    <property type="evidence" value="ECO:0007669"/>
    <property type="project" value="UniProtKB-SubCell"/>
</dbReference>
<dbReference type="SUPFAM" id="SSF53756">
    <property type="entry name" value="UDP-Glycosyltransferase/glycogen phosphorylase"/>
    <property type="match status" value="1"/>
</dbReference>
<evidence type="ECO:0000256" key="12">
    <source>
        <dbReference type="ARBA" id="ARBA00022692"/>
    </source>
</evidence>
<evidence type="ECO:0000256" key="7">
    <source>
        <dbReference type="ARBA" id="ARBA00012588"/>
    </source>
</evidence>
<dbReference type="GO" id="GO:0010021">
    <property type="term" value="P:amylopectin biosynthetic process"/>
    <property type="evidence" value="ECO:0007669"/>
    <property type="project" value="UniProtKB-ARBA"/>
</dbReference>
<evidence type="ECO:0000313" key="21">
    <source>
        <dbReference type="Proteomes" id="UP001055712"/>
    </source>
</evidence>
<dbReference type="EMBL" id="SIDB01000008">
    <property type="protein sequence ID" value="KAI3429899.1"/>
    <property type="molecule type" value="Genomic_DNA"/>
</dbReference>
<evidence type="ECO:0000313" key="20">
    <source>
        <dbReference type="EMBL" id="KAI3429899.1"/>
    </source>
</evidence>
<evidence type="ECO:0000256" key="14">
    <source>
        <dbReference type="ARBA" id="ARBA00022946"/>
    </source>
</evidence>
<keyword evidence="17" id="KW-0035">Amyloplast</keyword>
<reference evidence="20" key="1">
    <citation type="journal article" date="2019" name="Plant J.">
        <title>Chlorella vulgaris genome assembly and annotation reveals the molecular basis for metabolic acclimation to high light conditions.</title>
        <authorList>
            <person name="Cecchin M."/>
            <person name="Marcolungo L."/>
            <person name="Rossato M."/>
            <person name="Girolomoni L."/>
            <person name="Cosentino E."/>
            <person name="Cuine S."/>
            <person name="Li-Beisson Y."/>
            <person name="Delledonne M."/>
            <person name="Ballottari M."/>
        </authorList>
    </citation>
    <scope>NUCLEOTIDE SEQUENCE</scope>
    <source>
        <strain evidence="20">211/11P</strain>
    </source>
</reference>
<evidence type="ECO:0000256" key="11">
    <source>
        <dbReference type="ARBA" id="ARBA00022679"/>
    </source>
</evidence>
<proteinExistence type="inferred from homology"/>
<dbReference type="FunFam" id="3.40.50.2000:FF:000048">
    <property type="entry name" value="Starch synthase, chloroplastic/amyloplastic"/>
    <property type="match status" value="1"/>
</dbReference>
<feature type="transmembrane region" description="Helical" evidence="18">
    <location>
        <begin position="199"/>
        <end position="218"/>
    </location>
</feature>
<feature type="transmembrane region" description="Helical" evidence="18">
    <location>
        <begin position="73"/>
        <end position="91"/>
    </location>
</feature>
<dbReference type="GO" id="GO:0009011">
    <property type="term" value="F:alpha-1,4-glucan glucosyltransferase (ADP-glucose donor) activity"/>
    <property type="evidence" value="ECO:0007669"/>
    <property type="project" value="UniProtKB-EC"/>
</dbReference>
<reference evidence="20" key="2">
    <citation type="submission" date="2020-11" db="EMBL/GenBank/DDBJ databases">
        <authorList>
            <person name="Cecchin M."/>
            <person name="Marcolungo L."/>
            <person name="Rossato M."/>
            <person name="Girolomoni L."/>
            <person name="Cosentino E."/>
            <person name="Cuine S."/>
            <person name="Li-Beisson Y."/>
            <person name="Delledonne M."/>
            <person name="Ballottari M."/>
        </authorList>
    </citation>
    <scope>NUCLEOTIDE SEQUENCE</scope>
    <source>
        <strain evidence="20">211/11P</strain>
        <tissue evidence="20">Whole cell</tissue>
    </source>
</reference>
<dbReference type="GO" id="GO:0004373">
    <property type="term" value="F:alpha-1,4-glucan glucosyltransferase (UDP-glucose donor) activity"/>
    <property type="evidence" value="ECO:0007669"/>
    <property type="project" value="InterPro"/>
</dbReference>
<dbReference type="EC" id="2.4.1.21" evidence="7"/>
<evidence type="ECO:0000256" key="8">
    <source>
        <dbReference type="ARBA" id="ARBA00022528"/>
    </source>
</evidence>
<dbReference type="PANTHER" id="PTHR45825:SF2">
    <property type="entry name" value="STARCH SYNTHASE 2, CHLOROPLASTIC_AMYLOPLASTIC"/>
    <property type="match status" value="1"/>
</dbReference>
<evidence type="ECO:0000256" key="3">
    <source>
        <dbReference type="ARBA" id="ARBA00004229"/>
    </source>
</evidence>
<evidence type="ECO:0000256" key="18">
    <source>
        <dbReference type="SAM" id="Phobius"/>
    </source>
</evidence>
<keyword evidence="9" id="KW-0934">Plastid</keyword>
<dbReference type="AlphaFoldDB" id="A0A9D4TN30"/>
<evidence type="ECO:0000256" key="9">
    <source>
        <dbReference type="ARBA" id="ARBA00022640"/>
    </source>
</evidence>
<dbReference type="InterPro" id="IPR002657">
    <property type="entry name" value="BilAc:Na_symport/Acr3"/>
</dbReference>
<dbReference type="GO" id="GO:0016020">
    <property type="term" value="C:membrane"/>
    <property type="evidence" value="ECO:0007669"/>
    <property type="project" value="UniProtKB-SubCell"/>
</dbReference>
<comment type="similarity">
    <text evidence="6">Belongs to the glycosyltransferase 1 family. Bacterial/plant glycogen synthase subfamily.</text>
</comment>
<dbReference type="NCBIfam" id="TIGR02095">
    <property type="entry name" value="glgA"/>
    <property type="match status" value="1"/>
</dbReference>
<keyword evidence="21" id="KW-1185">Reference proteome</keyword>
<dbReference type="Proteomes" id="UP001055712">
    <property type="component" value="Unassembled WGS sequence"/>
</dbReference>
<keyword evidence="8" id="KW-0150">Chloroplast</keyword>
<feature type="transmembrane region" description="Helical" evidence="18">
    <location>
        <begin position="230"/>
        <end position="251"/>
    </location>
</feature>
<comment type="catalytic activity">
    <reaction evidence="1">
        <text>[(1-&gt;4)-alpha-D-glucosyl](n) + ADP-alpha-D-glucose = [(1-&gt;4)-alpha-D-glucosyl](n+1) + ADP + H(+)</text>
        <dbReference type="Rhea" id="RHEA:18189"/>
        <dbReference type="Rhea" id="RHEA-COMP:9584"/>
        <dbReference type="Rhea" id="RHEA-COMP:9587"/>
        <dbReference type="ChEBI" id="CHEBI:15378"/>
        <dbReference type="ChEBI" id="CHEBI:15444"/>
        <dbReference type="ChEBI" id="CHEBI:57498"/>
        <dbReference type="ChEBI" id="CHEBI:456216"/>
        <dbReference type="EC" id="2.4.1.21"/>
    </reaction>
</comment>
<dbReference type="Gene3D" id="3.40.50.2000">
    <property type="entry name" value="Glycogen Phosphorylase B"/>
    <property type="match status" value="2"/>
</dbReference>
<evidence type="ECO:0000256" key="10">
    <source>
        <dbReference type="ARBA" id="ARBA00022676"/>
    </source>
</evidence>
<dbReference type="Pfam" id="PF13692">
    <property type="entry name" value="Glyco_trans_1_4"/>
    <property type="match status" value="1"/>
</dbReference>
<gene>
    <name evidence="20" type="ORF">D9Q98_010210</name>
</gene>
<evidence type="ECO:0000256" key="4">
    <source>
        <dbReference type="ARBA" id="ARBA00004602"/>
    </source>
</evidence>
<dbReference type="GO" id="GO:0009507">
    <property type="term" value="C:chloroplast"/>
    <property type="evidence" value="ECO:0007669"/>
    <property type="project" value="UniProtKB-SubCell"/>
</dbReference>
<feature type="domain" description="Starch synthase catalytic" evidence="19">
    <location>
        <begin position="449"/>
        <end position="691"/>
    </location>
</feature>
<comment type="pathway">
    <text evidence="5">Glycan biosynthesis; starch biosynthesis.</text>
</comment>
<keyword evidence="15 18" id="KW-1133">Transmembrane helix</keyword>
<evidence type="ECO:0000256" key="1">
    <source>
        <dbReference type="ARBA" id="ARBA00001478"/>
    </source>
</evidence>
<protein>
    <recommendedName>
        <fullName evidence="7">starch synthase</fullName>
        <ecNumber evidence="7">2.4.1.21</ecNumber>
    </recommendedName>
</protein>
<dbReference type="InterPro" id="IPR011835">
    <property type="entry name" value="GS/SS"/>
</dbReference>
<evidence type="ECO:0000256" key="17">
    <source>
        <dbReference type="ARBA" id="ARBA00023234"/>
    </source>
</evidence>
<dbReference type="InterPro" id="IPR038770">
    <property type="entry name" value="Na+/solute_symporter_sf"/>
</dbReference>
<feature type="transmembrane region" description="Helical" evidence="18">
    <location>
        <begin position="263"/>
        <end position="281"/>
    </location>
</feature>
<evidence type="ECO:0000256" key="2">
    <source>
        <dbReference type="ARBA" id="ARBA00004141"/>
    </source>
</evidence>
<evidence type="ECO:0000256" key="6">
    <source>
        <dbReference type="ARBA" id="ARBA00010281"/>
    </source>
</evidence>
<feature type="transmembrane region" description="Helical" evidence="18">
    <location>
        <begin position="111"/>
        <end position="129"/>
    </location>
</feature>
<name>A0A9D4TN30_CHLVU</name>
<evidence type="ECO:0000256" key="5">
    <source>
        <dbReference type="ARBA" id="ARBA00004727"/>
    </source>
</evidence>
<keyword evidence="13" id="KW-0750">Starch biosynthesis</keyword>
<accession>A0A9D4TN30</accession>
<sequence>MAQASCSKLNIAARSPTAARTTTSSSDDSVLGLAWQRVVAAAGFLTGLFPAWLLAAVYCAWSRPAWFAAYHPAHSGQAMLTLTMLGVGLGLSAEDFRRTLSAPGRIVDGLALQYAIPPLLALLIARLFALPQHYAMGLCLVACCPGGTAASAASFLARGDVPLSVAMTTASMLGAAVVTPLLTLVLLGAATSLDATAMAWTALQAGCVLLPVLAGVALREAFPAAVAALRPLATLAAASFLALNTAAYVAHSGAAVAHAWPRLALAVTALHSGSMLAGYALSRALHLPQAVARSNSIQAGMRNSALAAQLALVHFPLQPFAAVPALVSTCVHSLLAALLASAWQEEAPEQLLQQQQQQGLDAAGSQHSTVASVLAVALARLGAAGRGAAVHGRDGVMALLGPRLALLRMHAATLLLEPPPTGVVVFDEPPADSRQPPPPRRPSNPHAMNIVMVGAECAPYSKTGGLGDVMQALPKALAARGHRVMSVAPRYKQYPDAVDTGLRLRLRVFDSDQEVGFFHAFHQGVDHVFVDHPAFHAWADSIYSGSQLDVLFRCALLSKAALEAPWHVACGGAPYGDSNLLFIANDWHTALLPVYLQAHYRDHGKLQFARSLLVLHNTAHQGRAPLDDLQWLEVPERYESLFSLRDPQHGAHMNVLKAGAITAHRIVAVSSKYAEECQTPEGGWGLDDVLRRQAWKLKGVVNGIDLNEWHPAIDAHLSPSEGYCPYDADSLDSGKARCKAALQKELGLPVDPLVPLLAFIGRLDEQKGIDLIAANCEWLMAQGVQLVLLGSGRADLEAALREMEARHPRQCRAYVGFSVSLAHRFTAGADLLLMPSRFEPCGLNQLYAMAYGTPPVVHAVGGLADTVQPFNPYEGTGTGWTFEGAEVEPFRTALGNALLTYSQHPESFRDVQLRGMELDLSWDQAAQQYESVLLAAKYQW</sequence>
<dbReference type="HAMAP" id="MF_00484">
    <property type="entry name" value="Glycogen_synth"/>
    <property type="match status" value="1"/>
</dbReference>
<keyword evidence="10" id="KW-0328">Glycosyltransferase</keyword>
<keyword evidence="12 18" id="KW-0812">Transmembrane</keyword>
<evidence type="ECO:0000256" key="13">
    <source>
        <dbReference type="ARBA" id="ARBA00022922"/>
    </source>
</evidence>
<comment type="caution">
    <text evidence="20">The sequence shown here is derived from an EMBL/GenBank/DDBJ whole genome shotgun (WGS) entry which is preliminary data.</text>
</comment>
<dbReference type="OrthoDB" id="512920at2759"/>
<organism evidence="20 21">
    <name type="scientific">Chlorella vulgaris</name>
    <name type="common">Green alga</name>
    <dbReference type="NCBI Taxonomy" id="3077"/>
    <lineage>
        <taxon>Eukaryota</taxon>
        <taxon>Viridiplantae</taxon>
        <taxon>Chlorophyta</taxon>
        <taxon>core chlorophytes</taxon>
        <taxon>Trebouxiophyceae</taxon>
        <taxon>Chlorellales</taxon>
        <taxon>Chlorellaceae</taxon>
        <taxon>Chlorella clade</taxon>
        <taxon>Chlorella</taxon>
    </lineage>
</organism>
<evidence type="ECO:0000259" key="19">
    <source>
        <dbReference type="Pfam" id="PF08323"/>
    </source>
</evidence>
<dbReference type="InterPro" id="IPR013534">
    <property type="entry name" value="Starch_synth_cat_dom"/>
</dbReference>
<keyword evidence="11" id="KW-0808">Transferase</keyword>
<dbReference type="Pfam" id="PF01758">
    <property type="entry name" value="SBF"/>
    <property type="match status" value="1"/>
</dbReference>
<feature type="transmembrane region" description="Helical" evidence="18">
    <location>
        <begin position="136"/>
        <end position="157"/>
    </location>
</feature>
<comment type="subcellular location">
    <subcellularLocation>
        <location evidence="2">Membrane</location>
        <topology evidence="2">Multi-pass membrane protein</topology>
    </subcellularLocation>
    <subcellularLocation>
        <location evidence="4">Plastid</location>
        <location evidence="4">Amyloplast</location>
    </subcellularLocation>
    <subcellularLocation>
        <location evidence="3">Plastid</location>
        <location evidence="3">Chloroplast</location>
    </subcellularLocation>
</comment>
<keyword evidence="14" id="KW-0809">Transit peptide</keyword>
<feature type="transmembrane region" description="Helical" evidence="18">
    <location>
        <begin position="38"/>
        <end position="61"/>
    </location>
</feature>
<dbReference type="PANTHER" id="PTHR45825">
    <property type="entry name" value="GRANULE-BOUND STARCH SYNTHASE 1, CHLOROPLASTIC/AMYLOPLASTIC"/>
    <property type="match status" value="1"/>
</dbReference>
<evidence type="ECO:0000256" key="16">
    <source>
        <dbReference type="ARBA" id="ARBA00023136"/>
    </source>
</evidence>
<dbReference type="Pfam" id="PF08323">
    <property type="entry name" value="Glyco_transf_5"/>
    <property type="match status" value="1"/>
</dbReference>
<evidence type="ECO:0000256" key="15">
    <source>
        <dbReference type="ARBA" id="ARBA00022989"/>
    </source>
</evidence>
<keyword evidence="16 18" id="KW-0472">Membrane</keyword>